<dbReference type="KEGG" id="rru:Rru_A0309"/>
<evidence type="ECO:0000256" key="4">
    <source>
        <dbReference type="ARBA" id="ARBA00023014"/>
    </source>
</evidence>
<keyword evidence="7" id="KW-1185">Reference proteome</keyword>
<dbReference type="STRING" id="269796.Rru_A0309"/>
<dbReference type="EMBL" id="CP000230">
    <property type="protein sequence ID" value="ABC21114.1"/>
    <property type="molecule type" value="Genomic_DNA"/>
</dbReference>
<accession>Q2RXN1</accession>
<reference evidence="6 7" key="1">
    <citation type="journal article" date="2011" name="Stand. Genomic Sci.">
        <title>Complete genome sequence of Rhodospirillum rubrum type strain (S1).</title>
        <authorList>
            <person name="Munk A.C."/>
            <person name="Copeland A."/>
            <person name="Lucas S."/>
            <person name="Lapidus A."/>
            <person name="Del Rio T.G."/>
            <person name="Barry K."/>
            <person name="Detter J.C."/>
            <person name="Hammon N."/>
            <person name="Israni S."/>
            <person name="Pitluck S."/>
            <person name="Brettin T."/>
            <person name="Bruce D."/>
            <person name="Han C."/>
            <person name="Tapia R."/>
            <person name="Gilna P."/>
            <person name="Schmutz J."/>
            <person name="Larimer F."/>
            <person name="Land M."/>
            <person name="Kyrpides N.C."/>
            <person name="Mavromatis K."/>
            <person name="Richardson P."/>
            <person name="Rohde M."/>
            <person name="Goker M."/>
            <person name="Klenk H.P."/>
            <person name="Zhang Y."/>
            <person name="Roberts G.P."/>
            <person name="Reslewic S."/>
            <person name="Schwartz D.C."/>
        </authorList>
    </citation>
    <scope>NUCLEOTIDE SEQUENCE [LARGE SCALE GENOMIC DNA]</scope>
    <source>
        <strain evidence="7">ATCC 11170 / ATH 1.1.1 / DSM 467 / LMG 4362 / NCIMB 8255 / S1</strain>
    </source>
</reference>
<evidence type="ECO:0000259" key="5">
    <source>
        <dbReference type="PROSITE" id="PS51379"/>
    </source>
</evidence>
<proteinExistence type="predicted"/>
<name>Q2RXN1_RHORT</name>
<dbReference type="EnsemblBacteria" id="ABC21114">
    <property type="protein sequence ID" value="ABC21114"/>
    <property type="gene ID" value="Rru_A0309"/>
</dbReference>
<keyword evidence="2" id="KW-0479">Metal-binding</keyword>
<dbReference type="Gene3D" id="3.30.70.20">
    <property type="match status" value="2"/>
</dbReference>
<dbReference type="CDD" id="cd10554">
    <property type="entry name" value="HycB_like"/>
    <property type="match status" value="1"/>
</dbReference>
<dbReference type="Pfam" id="PF13247">
    <property type="entry name" value="Fer4_11"/>
    <property type="match status" value="1"/>
</dbReference>
<sequence>MVRPSSAVAGGCCLEVRLLKPDSLNYFILADSDKCIGCRMCEIACAVTHSEDKPETVGALDGPLVPRLFVVVTDDVTVPVICRHCEDAPCASVCKMAAISRVDGKVLVDAERCVGCRLCLMACPFGATEFVPQPADAAPVYITPADGRPSRAVKVRYKANKCDLCSGLADGPACVNACPQNVLSIVDPAAEVARRALGAVEDLVSSMKFSGL</sequence>
<keyword evidence="3" id="KW-0408">Iron</keyword>
<dbReference type="GO" id="GO:0046872">
    <property type="term" value="F:metal ion binding"/>
    <property type="evidence" value="ECO:0007669"/>
    <property type="project" value="UniProtKB-KW"/>
</dbReference>
<feature type="domain" description="4Fe-4S ferredoxin-type" evidence="5">
    <location>
        <begin position="26"/>
        <end position="55"/>
    </location>
</feature>
<feature type="domain" description="4Fe-4S ferredoxin-type" evidence="5">
    <location>
        <begin position="104"/>
        <end position="133"/>
    </location>
</feature>
<evidence type="ECO:0000256" key="3">
    <source>
        <dbReference type="ARBA" id="ARBA00023004"/>
    </source>
</evidence>
<dbReference type="InterPro" id="IPR017896">
    <property type="entry name" value="4Fe4S_Fe-S-bd"/>
</dbReference>
<dbReference type="PROSITE" id="PS51379">
    <property type="entry name" value="4FE4S_FER_2"/>
    <property type="match status" value="3"/>
</dbReference>
<dbReference type="PATRIC" id="fig|269796.9.peg.365"/>
<dbReference type="Proteomes" id="UP000001929">
    <property type="component" value="Chromosome"/>
</dbReference>
<dbReference type="PANTHER" id="PTHR42859:SF16">
    <property type="entry name" value="FORMATE HYDROGENLYASE SUBUNIT 2-RELATED"/>
    <property type="match status" value="1"/>
</dbReference>
<dbReference type="SUPFAM" id="SSF54862">
    <property type="entry name" value="4Fe-4S ferredoxins"/>
    <property type="match status" value="1"/>
</dbReference>
<dbReference type="PANTHER" id="PTHR42859">
    <property type="entry name" value="OXIDOREDUCTASE"/>
    <property type="match status" value="1"/>
</dbReference>
<dbReference type="InterPro" id="IPR017900">
    <property type="entry name" value="4Fe4S_Fe_S_CS"/>
</dbReference>
<dbReference type="InterPro" id="IPR050294">
    <property type="entry name" value="RnfB_subfamily"/>
</dbReference>
<dbReference type="GO" id="GO:0051539">
    <property type="term" value="F:4 iron, 4 sulfur cluster binding"/>
    <property type="evidence" value="ECO:0007669"/>
    <property type="project" value="UniProtKB-KW"/>
</dbReference>
<keyword evidence="4" id="KW-0411">Iron-sulfur</keyword>
<dbReference type="AlphaFoldDB" id="Q2RXN1"/>
<dbReference type="HOGENOM" id="CLU_043374_3_0_5"/>
<evidence type="ECO:0000313" key="7">
    <source>
        <dbReference type="Proteomes" id="UP000001929"/>
    </source>
</evidence>
<gene>
    <name evidence="6" type="ordered locus">Rru_A0309</name>
</gene>
<dbReference type="eggNOG" id="COG1142">
    <property type="taxonomic scope" value="Bacteria"/>
</dbReference>
<dbReference type="PhylomeDB" id="Q2RXN1"/>
<keyword evidence="1" id="KW-0004">4Fe-4S</keyword>
<evidence type="ECO:0000256" key="1">
    <source>
        <dbReference type="ARBA" id="ARBA00022485"/>
    </source>
</evidence>
<evidence type="ECO:0000313" key="6">
    <source>
        <dbReference type="EMBL" id="ABC21114.1"/>
    </source>
</evidence>
<evidence type="ECO:0000256" key="2">
    <source>
        <dbReference type="ARBA" id="ARBA00022723"/>
    </source>
</evidence>
<protein>
    <submittedName>
        <fullName evidence="6">4Fe-4S ferredoxin, iron-sulfur binding</fullName>
    </submittedName>
</protein>
<feature type="domain" description="4Fe-4S ferredoxin-type" evidence="5">
    <location>
        <begin position="155"/>
        <end position="188"/>
    </location>
</feature>
<dbReference type="PROSITE" id="PS00198">
    <property type="entry name" value="4FE4S_FER_1"/>
    <property type="match status" value="1"/>
</dbReference>
<organism evidence="6 7">
    <name type="scientific">Rhodospirillum rubrum (strain ATCC 11170 / ATH 1.1.1 / DSM 467 / LMG 4362 / NCIMB 8255 / S1)</name>
    <dbReference type="NCBI Taxonomy" id="269796"/>
    <lineage>
        <taxon>Bacteria</taxon>
        <taxon>Pseudomonadati</taxon>
        <taxon>Pseudomonadota</taxon>
        <taxon>Alphaproteobacteria</taxon>
        <taxon>Rhodospirillales</taxon>
        <taxon>Rhodospirillaceae</taxon>
        <taxon>Rhodospirillum</taxon>
    </lineage>
</organism>